<keyword evidence="2" id="KW-1133">Transmembrane helix</keyword>
<dbReference type="PANTHER" id="PTHR35394:SF5">
    <property type="entry name" value="DUF3176 DOMAIN-CONTAINING PROTEIN"/>
    <property type="match status" value="1"/>
</dbReference>
<organism evidence="3 4">
    <name type="scientific">Lasiosphaeris hirsuta</name>
    <dbReference type="NCBI Taxonomy" id="260670"/>
    <lineage>
        <taxon>Eukaryota</taxon>
        <taxon>Fungi</taxon>
        <taxon>Dikarya</taxon>
        <taxon>Ascomycota</taxon>
        <taxon>Pezizomycotina</taxon>
        <taxon>Sordariomycetes</taxon>
        <taxon>Sordariomycetidae</taxon>
        <taxon>Sordariales</taxon>
        <taxon>Lasiosphaeriaceae</taxon>
        <taxon>Lasiosphaeris</taxon>
    </lineage>
</organism>
<feature type="transmembrane region" description="Helical" evidence="2">
    <location>
        <begin position="572"/>
        <end position="593"/>
    </location>
</feature>
<accession>A0AA40E6J4</accession>
<dbReference type="PANTHER" id="PTHR35394">
    <property type="entry name" value="DUF3176 DOMAIN-CONTAINING PROTEIN"/>
    <property type="match status" value="1"/>
</dbReference>
<dbReference type="EMBL" id="JAUKUA010000002">
    <property type="protein sequence ID" value="KAK0725856.1"/>
    <property type="molecule type" value="Genomic_DNA"/>
</dbReference>
<protein>
    <submittedName>
        <fullName evidence="3">Uncharacterized protein</fullName>
    </submittedName>
</protein>
<dbReference type="Pfam" id="PF11374">
    <property type="entry name" value="DUF3176"/>
    <property type="match status" value="1"/>
</dbReference>
<name>A0AA40E6J4_9PEZI</name>
<sequence length="675" mass="73128">MEKAEGHRDEKKPKPWLTYDSERIPIQGIPLAEPSPHLDAKPAAPNQDNDSDDDRNRPQSPGFHRLLFSAETASAQKRAHMHPSWWLPEILSQIGGILCLLAIVILLWRSDGRPPPSMRLGITLNTVLAFLTSLAKVAFLVPIVEGLGQLKWMWFLGRGSRRRPLIDLQVFEDATRGGLGSIKLLVGFKGFIASFGALIMLSGLFTSTLTQQAISYVNLPAESDAATDMAKIDRATTFSMYNGDELAITPWDTSREQKAIFQGIYSAPTEEIPYVTPICSSGNCTWPPYGSLAVCGDVANLTALGNPTLLADLRSKTEKRLGVLFNTSRATADALGYGAFYFASVPSVFPVVIGLLDSPSNAFNQSVNGLMLSDSFVAYTDELLPNADTFDMSRVKYLEVAFWWCTKTYHTVVTSGQSSTVELAARSQLKEATSSLNMPWATDFYPCYTSGTCNATFGGTTASLEPPPGADEDEYTMFDSVFMDRTRGVVSSNGGGVAKAFGLSVLGDFLSTELPSPQEQMGNVKAVVKNMARSTTNLIRQGSTRTGTGAAKAVVAGTVFAPQAFVKIHWEWIAMLAAQLVLTTVFLVLTATATHRARMQVIKSSSLATLCALDKATRQHVGGINDLDSLNQKAKMLGVRLERGSSGVALWLGMRRSTPRPESWQPVPGGSAGVW</sequence>
<dbReference type="Proteomes" id="UP001172102">
    <property type="component" value="Unassembled WGS sequence"/>
</dbReference>
<evidence type="ECO:0000256" key="2">
    <source>
        <dbReference type="SAM" id="Phobius"/>
    </source>
</evidence>
<feature type="compositionally biased region" description="Basic and acidic residues" evidence="1">
    <location>
        <begin position="1"/>
        <end position="13"/>
    </location>
</feature>
<feature type="transmembrane region" description="Helical" evidence="2">
    <location>
        <begin position="184"/>
        <end position="205"/>
    </location>
</feature>
<evidence type="ECO:0000256" key="1">
    <source>
        <dbReference type="SAM" id="MobiDB-lite"/>
    </source>
</evidence>
<evidence type="ECO:0000313" key="4">
    <source>
        <dbReference type="Proteomes" id="UP001172102"/>
    </source>
</evidence>
<keyword evidence="4" id="KW-1185">Reference proteome</keyword>
<feature type="region of interest" description="Disordered" evidence="1">
    <location>
        <begin position="1"/>
        <end position="62"/>
    </location>
</feature>
<feature type="transmembrane region" description="Helical" evidence="2">
    <location>
        <begin position="90"/>
        <end position="108"/>
    </location>
</feature>
<keyword evidence="2" id="KW-0812">Transmembrane</keyword>
<evidence type="ECO:0000313" key="3">
    <source>
        <dbReference type="EMBL" id="KAK0725856.1"/>
    </source>
</evidence>
<dbReference type="AlphaFoldDB" id="A0AA40E6J4"/>
<feature type="transmembrane region" description="Helical" evidence="2">
    <location>
        <begin position="120"/>
        <end position="144"/>
    </location>
</feature>
<reference evidence="3" key="1">
    <citation type="submission" date="2023-06" db="EMBL/GenBank/DDBJ databases">
        <title>Genome-scale phylogeny and comparative genomics of the fungal order Sordariales.</title>
        <authorList>
            <consortium name="Lawrence Berkeley National Laboratory"/>
            <person name="Hensen N."/>
            <person name="Bonometti L."/>
            <person name="Westerberg I."/>
            <person name="Brannstrom I.O."/>
            <person name="Guillou S."/>
            <person name="Cros-Aarteil S."/>
            <person name="Calhoun S."/>
            <person name="Haridas S."/>
            <person name="Kuo A."/>
            <person name="Mondo S."/>
            <person name="Pangilinan J."/>
            <person name="Riley R."/>
            <person name="Labutti K."/>
            <person name="Andreopoulos B."/>
            <person name="Lipzen A."/>
            <person name="Chen C."/>
            <person name="Yanf M."/>
            <person name="Daum C."/>
            <person name="Ng V."/>
            <person name="Clum A."/>
            <person name="Steindorff A."/>
            <person name="Ohm R."/>
            <person name="Martin F."/>
            <person name="Silar P."/>
            <person name="Natvig D."/>
            <person name="Lalanne C."/>
            <person name="Gautier V."/>
            <person name="Ament-Velasquez S.L."/>
            <person name="Kruys A."/>
            <person name="Hutchinson M.I."/>
            <person name="Powell A.J."/>
            <person name="Barry K."/>
            <person name="Miller A.N."/>
            <person name="Grigoriev I.V."/>
            <person name="Debuchy R."/>
            <person name="Gladieux P."/>
            <person name="Thoren M.H."/>
            <person name="Johannesson H."/>
        </authorList>
    </citation>
    <scope>NUCLEOTIDE SEQUENCE</scope>
    <source>
        <strain evidence="3">SMH4607-1</strain>
    </source>
</reference>
<comment type="caution">
    <text evidence="3">The sequence shown here is derived from an EMBL/GenBank/DDBJ whole genome shotgun (WGS) entry which is preliminary data.</text>
</comment>
<gene>
    <name evidence="3" type="ORF">B0H67DRAFT_571729</name>
</gene>
<dbReference type="InterPro" id="IPR021514">
    <property type="entry name" value="DUF3176"/>
</dbReference>
<proteinExistence type="predicted"/>
<keyword evidence="2" id="KW-0472">Membrane</keyword>